<comment type="similarity">
    <text evidence="2 12">Belongs to the DsbB family. BdbC subfamily.</text>
</comment>
<evidence type="ECO:0000256" key="8">
    <source>
        <dbReference type="ARBA" id="ARBA00023136"/>
    </source>
</evidence>
<comment type="function">
    <text evidence="12">Required for disulfide bond formation in some proteins.</text>
</comment>
<accession>A0A0A5FVB3</accession>
<dbReference type="STRING" id="1385512.N784_12035"/>
<sequence>MKKVESVLFLLWLQAFVATMGSLYFSEIRGFVPCEMCWYQRIFMYPLVLLYGLALIKKDIRYAQGGLYLSIIGAATALYHYGIQKVPALQPEIGSCGLVPCNGQYINVFGFITIPLLSLIAFSVIICLHVWVLKQIKKS</sequence>
<dbReference type="InterPro" id="IPR003752">
    <property type="entry name" value="DiS_bond_form_DsbB/BdbC"/>
</dbReference>
<dbReference type="SUPFAM" id="SSF158442">
    <property type="entry name" value="DsbB-like"/>
    <property type="match status" value="1"/>
</dbReference>
<dbReference type="GO" id="GO:0005886">
    <property type="term" value="C:plasma membrane"/>
    <property type="evidence" value="ECO:0007669"/>
    <property type="project" value="UniProtKB-SubCell"/>
</dbReference>
<keyword evidence="8 12" id="KW-0472">Membrane</keyword>
<evidence type="ECO:0000256" key="7">
    <source>
        <dbReference type="ARBA" id="ARBA00023002"/>
    </source>
</evidence>
<reference evidence="14 15" key="1">
    <citation type="submission" date="2013-08" db="EMBL/GenBank/DDBJ databases">
        <authorList>
            <person name="Huang J."/>
            <person name="Wang G."/>
        </authorList>
    </citation>
    <scope>NUCLEOTIDE SEQUENCE [LARGE SCALE GENOMIC DNA]</scope>
    <source>
        <strain evidence="14 15">JSM 072002</strain>
    </source>
</reference>
<evidence type="ECO:0000256" key="6">
    <source>
        <dbReference type="ARBA" id="ARBA00022989"/>
    </source>
</evidence>
<feature type="transmembrane region" description="Helical" evidence="13">
    <location>
        <begin position="108"/>
        <end position="133"/>
    </location>
</feature>
<keyword evidence="12" id="KW-1003">Cell membrane</keyword>
<dbReference type="GO" id="GO:0015035">
    <property type="term" value="F:protein-disulfide reductase activity"/>
    <property type="evidence" value="ECO:0007669"/>
    <property type="project" value="UniProtKB-UniRule"/>
</dbReference>
<feature type="transmembrane region" description="Helical" evidence="13">
    <location>
        <begin position="38"/>
        <end position="56"/>
    </location>
</feature>
<comment type="caution">
    <text evidence="12">Lacks conserved residue(s) required for the propagation of feature annotation.</text>
</comment>
<gene>
    <name evidence="12" type="primary">bdbC</name>
    <name evidence="14" type="ORF">N784_12035</name>
</gene>
<evidence type="ECO:0000256" key="3">
    <source>
        <dbReference type="ARBA" id="ARBA00022448"/>
    </source>
</evidence>
<evidence type="ECO:0000256" key="9">
    <source>
        <dbReference type="ARBA" id="ARBA00023157"/>
    </source>
</evidence>
<dbReference type="AlphaFoldDB" id="A0A0A5FVB3"/>
<evidence type="ECO:0000256" key="10">
    <source>
        <dbReference type="ARBA" id="ARBA00023186"/>
    </source>
</evidence>
<keyword evidence="9 12" id="KW-1015">Disulfide bond</keyword>
<dbReference type="RefSeq" id="WP_036836076.1">
    <property type="nucleotide sequence ID" value="NZ_AVPG01000032.1"/>
</dbReference>
<evidence type="ECO:0000313" key="14">
    <source>
        <dbReference type="EMBL" id="KGX84736.1"/>
    </source>
</evidence>
<feature type="transmembrane region" description="Helical" evidence="13">
    <location>
        <begin position="65"/>
        <end position="83"/>
    </location>
</feature>
<dbReference type="PANTHER" id="PTHR43469:SF1">
    <property type="entry name" value="SPBETA PROPHAGE-DERIVED DISULFIDE BOND FORMATION PROTEIN B"/>
    <property type="match status" value="1"/>
</dbReference>
<comment type="subcellular location">
    <subcellularLocation>
        <location evidence="12">Cell membrane</location>
        <topology evidence="12">Multi-pass membrane protein</topology>
    </subcellularLocation>
    <subcellularLocation>
        <location evidence="1">Membrane</location>
        <topology evidence="1">Multi-pass membrane protein</topology>
    </subcellularLocation>
</comment>
<evidence type="ECO:0000256" key="13">
    <source>
        <dbReference type="SAM" id="Phobius"/>
    </source>
</evidence>
<name>A0A0A5FVB3_9BACI</name>
<keyword evidence="4 12" id="KW-0812">Transmembrane</keyword>
<dbReference type="EMBL" id="AVPG01000032">
    <property type="protein sequence ID" value="KGX84736.1"/>
    <property type="molecule type" value="Genomic_DNA"/>
</dbReference>
<dbReference type="PANTHER" id="PTHR43469">
    <property type="entry name" value="DISULFIDE FORMATION PROTEIN-RELATED"/>
    <property type="match status" value="1"/>
</dbReference>
<dbReference type="PIRSF" id="PIRSF036659">
    <property type="entry name" value="BdbC"/>
    <property type="match status" value="1"/>
</dbReference>
<protein>
    <recommendedName>
        <fullName evidence="12">Probable disulfide formation protein</fullName>
    </recommendedName>
    <alternativeName>
        <fullName evidence="12">Disulfide oxidoreductase</fullName>
    </alternativeName>
    <alternativeName>
        <fullName evidence="12">Thiol-disulfide oxidoreductase</fullName>
    </alternativeName>
</protein>
<feature type="transmembrane region" description="Helical" evidence="13">
    <location>
        <begin position="7"/>
        <end position="26"/>
    </location>
</feature>
<dbReference type="OrthoDB" id="158402at2"/>
<keyword evidence="7 12" id="KW-0560">Oxidoreductase</keyword>
<evidence type="ECO:0000256" key="2">
    <source>
        <dbReference type="ARBA" id="ARBA00007602"/>
    </source>
</evidence>
<dbReference type="GO" id="GO:0006457">
    <property type="term" value="P:protein folding"/>
    <property type="evidence" value="ECO:0007669"/>
    <property type="project" value="InterPro"/>
</dbReference>
<evidence type="ECO:0000256" key="5">
    <source>
        <dbReference type="ARBA" id="ARBA00022982"/>
    </source>
</evidence>
<dbReference type="HAMAP" id="MF_00287">
    <property type="entry name" value="BdbC"/>
    <property type="match status" value="1"/>
</dbReference>
<evidence type="ECO:0000256" key="12">
    <source>
        <dbReference type="HAMAP-Rule" id="MF_00287"/>
    </source>
</evidence>
<dbReference type="InterPro" id="IPR023380">
    <property type="entry name" value="DsbB-like_sf"/>
</dbReference>
<keyword evidence="3 12" id="KW-0813">Transport</keyword>
<proteinExistence type="inferred from homology"/>
<evidence type="ECO:0000256" key="4">
    <source>
        <dbReference type="ARBA" id="ARBA00022692"/>
    </source>
</evidence>
<evidence type="ECO:0000256" key="11">
    <source>
        <dbReference type="ARBA" id="ARBA00023284"/>
    </source>
</evidence>
<keyword evidence="5 12" id="KW-0249">Electron transport</keyword>
<keyword evidence="6 12" id="KW-1133">Transmembrane helix</keyword>
<evidence type="ECO:0000313" key="15">
    <source>
        <dbReference type="Proteomes" id="UP000030401"/>
    </source>
</evidence>
<keyword evidence="15" id="KW-1185">Reference proteome</keyword>
<dbReference type="InterPro" id="IPR012187">
    <property type="entry name" value="Disulphide_bond_form_BdbC"/>
</dbReference>
<dbReference type="Gene3D" id="1.20.1550.10">
    <property type="entry name" value="DsbB-like"/>
    <property type="match status" value="1"/>
</dbReference>
<evidence type="ECO:0000256" key="1">
    <source>
        <dbReference type="ARBA" id="ARBA00004141"/>
    </source>
</evidence>
<keyword evidence="10 12" id="KW-0143">Chaperone</keyword>
<comment type="caution">
    <text evidence="14">The sequence shown here is derived from an EMBL/GenBank/DDBJ whole genome shotgun (WGS) entry which is preliminary data.</text>
</comment>
<feature type="disulfide bond" description="Redox-active" evidence="12">
    <location>
        <begin position="34"/>
        <end position="37"/>
    </location>
</feature>
<dbReference type="NCBIfam" id="NF002849">
    <property type="entry name" value="PRK03113.1"/>
    <property type="match status" value="1"/>
</dbReference>
<keyword evidence="11 12" id="KW-0676">Redox-active center</keyword>
<organism evidence="14 15">
    <name type="scientific">Pontibacillus litoralis JSM 072002</name>
    <dbReference type="NCBI Taxonomy" id="1385512"/>
    <lineage>
        <taxon>Bacteria</taxon>
        <taxon>Bacillati</taxon>
        <taxon>Bacillota</taxon>
        <taxon>Bacilli</taxon>
        <taxon>Bacillales</taxon>
        <taxon>Bacillaceae</taxon>
        <taxon>Pontibacillus</taxon>
    </lineage>
</organism>
<dbReference type="Proteomes" id="UP000030401">
    <property type="component" value="Unassembled WGS sequence"/>
</dbReference>
<dbReference type="Pfam" id="PF02600">
    <property type="entry name" value="DsbB"/>
    <property type="match status" value="1"/>
</dbReference>
<dbReference type="eggNOG" id="COG1495">
    <property type="taxonomic scope" value="Bacteria"/>
</dbReference>